<dbReference type="OrthoDB" id="4200799at2"/>
<accession>A0A1E5P160</accession>
<organism evidence="1 2">
    <name type="scientific">Streptomyces agglomeratus</name>
    <dbReference type="NCBI Taxonomy" id="285458"/>
    <lineage>
        <taxon>Bacteria</taxon>
        <taxon>Bacillati</taxon>
        <taxon>Actinomycetota</taxon>
        <taxon>Actinomycetes</taxon>
        <taxon>Kitasatosporales</taxon>
        <taxon>Streptomycetaceae</taxon>
        <taxon>Streptomyces</taxon>
    </lineage>
</organism>
<dbReference type="Proteomes" id="UP000095759">
    <property type="component" value="Unassembled WGS sequence"/>
</dbReference>
<comment type="caution">
    <text evidence="1">The sequence shown here is derived from an EMBL/GenBank/DDBJ whole genome shotgun (WGS) entry which is preliminary data.</text>
</comment>
<evidence type="ECO:0000313" key="2">
    <source>
        <dbReference type="Proteomes" id="UP000095759"/>
    </source>
</evidence>
<protein>
    <submittedName>
        <fullName evidence="1">Uncharacterized protein</fullName>
    </submittedName>
</protein>
<name>A0A1E5P160_9ACTN</name>
<keyword evidence="2" id="KW-1185">Reference proteome</keyword>
<gene>
    <name evidence="1" type="ORF">AS594_00740</name>
</gene>
<sequence length="142" mass="15671">MWHECTPLLEEESGPVGREITGWRIPGIGEMDIESEGFRLTVLSSGETVRAEIAFAGGYVESPSEPYRPLGPVTLVLADVFSLQLCTPRAPAGSLWKRVLRGEPYDEVLRMTWDQTQDVLHVRAGGSALVCRGGTWRWRTGG</sequence>
<proteinExistence type="predicted"/>
<reference evidence="1 2" key="1">
    <citation type="submission" date="2016-08" db="EMBL/GenBank/DDBJ databases">
        <title>Complete genome sequence of Streptomyces agglomeratus strain 6-3-2, a novel anti-MRSA actinomycete isolated from Wuli of Tebit, China.</title>
        <authorList>
            <person name="Chen X."/>
        </authorList>
    </citation>
    <scope>NUCLEOTIDE SEQUENCE [LARGE SCALE GENOMIC DNA]</scope>
    <source>
        <strain evidence="1 2">6-3-2</strain>
    </source>
</reference>
<evidence type="ECO:0000313" key="1">
    <source>
        <dbReference type="EMBL" id="OEJ23256.1"/>
    </source>
</evidence>
<dbReference type="EMBL" id="MEHJ01000001">
    <property type="protein sequence ID" value="OEJ23256.1"/>
    <property type="molecule type" value="Genomic_DNA"/>
</dbReference>
<dbReference type="AlphaFoldDB" id="A0A1E5P160"/>